<proteinExistence type="predicted"/>
<dbReference type="Proteomes" id="UP000832011">
    <property type="component" value="Chromosome"/>
</dbReference>
<dbReference type="InterPro" id="IPR050712">
    <property type="entry name" value="NAD(P)H-dep_reductase"/>
</dbReference>
<dbReference type="EMBL" id="CP091511">
    <property type="protein sequence ID" value="UOO88506.1"/>
    <property type="molecule type" value="Genomic_DNA"/>
</dbReference>
<evidence type="ECO:0000259" key="1">
    <source>
        <dbReference type="Pfam" id="PF03358"/>
    </source>
</evidence>
<reference evidence="2 3" key="1">
    <citation type="journal article" date="2022" name="Res Sq">
        <title>Evolution of multicellular longitudinally dividing oral cavity symbionts (Neisseriaceae).</title>
        <authorList>
            <person name="Nyongesa S."/>
            <person name="Weber P."/>
            <person name="Bernet E."/>
            <person name="Pullido F."/>
            <person name="Nieckarz M."/>
            <person name="Delaby M."/>
            <person name="Nieves C."/>
            <person name="Viehboeck T."/>
            <person name="Krause N."/>
            <person name="Rivera-Millot A."/>
            <person name="Nakamura A."/>
            <person name="Vischer N."/>
            <person name="VanNieuwenhze M."/>
            <person name="Brun Y."/>
            <person name="Cava F."/>
            <person name="Bulgheresi S."/>
            <person name="Veyrier F."/>
        </authorList>
    </citation>
    <scope>NUCLEOTIDE SEQUENCE [LARGE SCALE GENOMIC DNA]</scope>
    <source>
        <strain evidence="2 3">SN4</strain>
    </source>
</reference>
<dbReference type="Pfam" id="PF03358">
    <property type="entry name" value="FMN_red"/>
    <property type="match status" value="1"/>
</dbReference>
<keyword evidence="3" id="KW-1185">Reference proteome</keyword>
<organism evidence="2 3">
    <name type="scientific">Vitreoscilla massiliensis</name>
    <dbReference type="NCBI Taxonomy" id="1689272"/>
    <lineage>
        <taxon>Bacteria</taxon>
        <taxon>Pseudomonadati</taxon>
        <taxon>Pseudomonadota</taxon>
        <taxon>Betaproteobacteria</taxon>
        <taxon>Neisseriales</taxon>
        <taxon>Neisseriaceae</taxon>
        <taxon>Vitreoscilla</taxon>
    </lineage>
</organism>
<dbReference type="PANTHER" id="PTHR30543:SF21">
    <property type="entry name" value="NAD(P)H-DEPENDENT FMN REDUCTASE LOT6"/>
    <property type="match status" value="1"/>
</dbReference>
<evidence type="ECO:0000313" key="2">
    <source>
        <dbReference type="EMBL" id="UOO88506.1"/>
    </source>
</evidence>
<dbReference type="RefSeq" id="WP_058357809.1">
    <property type="nucleotide sequence ID" value="NZ_CABKVG010000010.1"/>
</dbReference>
<dbReference type="InterPro" id="IPR029039">
    <property type="entry name" value="Flavoprotein-like_sf"/>
</dbReference>
<accession>A0ABY4DZH0</accession>
<name>A0ABY4DZH0_9NEIS</name>
<gene>
    <name evidence="2" type="ORF">LVJ82_13665</name>
</gene>
<dbReference type="Gene3D" id="3.40.50.360">
    <property type="match status" value="1"/>
</dbReference>
<feature type="domain" description="NADPH-dependent FMN reductase-like" evidence="1">
    <location>
        <begin position="5"/>
        <end position="146"/>
    </location>
</feature>
<dbReference type="InterPro" id="IPR005025">
    <property type="entry name" value="FMN_Rdtase-like_dom"/>
</dbReference>
<evidence type="ECO:0000313" key="3">
    <source>
        <dbReference type="Proteomes" id="UP000832011"/>
    </source>
</evidence>
<dbReference type="SUPFAM" id="SSF52218">
    <property type="entry name" value="Flavoproteins"/>
    <property type="match status" value="1"/>
</dbReference>
<protein>
    <submittedName>
        <fullName evidence="2">NAD(P)H-dependent oxidoreductase</fullName>
    </submittedName>
</protein>
<dbReference type="PANTHER" id="PTHR30543">
    <property type="entry name" value="CHROMATE REDUCTASE"/>
    <property type="match status" value="1"/>
</dbReference>
<sequence length="183" mass="20225">MSTYKIGIVVGSLRKESINRQLAQAVAKLLPPDFSAEFIEIGDLPLYNQDLDGNQPAVVGAFKQHIEQQHGIIFVTPEYNRSIPGVLKNAIDHGSRPYGQNSWSGKAVGIMGTSSGAPATSMAQQHLRNTLVFCNMPALNQPEAYIQWRDGMIDAEDKFNERTGSFMQNWVDAYVAWVKKNAA</sequence>